<dbReference type="InterPro" id="IPR010699">
    <property type="entry name" value="DUF1275"/>
</dbReference>
<name>A0A812GFW0_9DINO</name>
<reference evidence="2" key="1">
    <citation type="submission" date="2021-02" db="EMBL/GenBank/DDBJ databases">
        <authorList>
            <person name="Dougan E. K."/>
            <person name="Rhodes N."/>
            <person name="Thang M."/>
            <person name="Chan C."/>
        </authorList>
    </citation>
    <scope>NUCLEOTIDE SEQUENCE</scope>
</reference>
<feature type="transmembrane region" description="Helical" evidence="1">
    <location>
        <begin position="140"/>
        <end position="158"/>
    </location>
</feature>
<feature type="transmembrane region" description="Helical" evidence="1">
    <location>
        <begin position="88"/>
        <end position="107"/>
    </location>
</feature>
<keyword evidence="1" id="KW-0472">Membrane</keyword>
<evidence type="ECO:0000256" key="1">
    <source>
        <dbReference type="SAM" id="Phobius"/>
    </source>
</evidence>
<gene>
    <name evidence="2" type="ORF">SNAT2548_LOCUS332</name>
</gene>
<evidence type="ECO:0008006" key="4">
    <source>
        <dbReference type="Google" id="ProtNLM"/>
    </source>
</evidence>
<protein>
    <recommendedName>
        <fullName evidence="4">DUF1275 domain-containing protein</fullName>
    </recommendedName>
</protein>
<organism evidence="2 3">
    <name type="scientific">Symbiodinium natans</name>
    <dbReference type="NCBI Taxonomy" id="878477"/>
    <lineage>
        <taxon>Eukaryota</taxon>
        <taxon>Sar</taxon>
        <taxon>Alveolata</taxon>
        <taxon>Dinophyceae</taxon>
        <taxon>Suessiales</taxon>
        <taxon>Symbiodiniaceae</taxon>
        <taxon>Symbiodinium</taxon>
    </lineage>
</organism>
<dbReference type="EMBL" id="CAJNDS010000014">
    <property type="protein sequence ID" value="CAE6917121.1"/>
    <property type="molecule type" value="Genomic_DNA"/>
</dbReference>
<keyword evidence="1" id="KW-1133">Transmembrane helix</keyword>
<dbReference type="OrthoDB" id="421193at2759"/>
<sequence length="205" mass="22431">MRYGSFAASMTGNVIFAGRELAKCSWSDVLFYLCVMASWATGSAMYTEIQRICPRRGGSWTAVVVAVISTAVDVAYNLSDRGHSPRWWILGLIPIFGVAEAFALQNLSLPTTGVAKHLFNVSRLYELLRKETVVTLREDVMLSAIVLSGMICGAVLGERLVATFGLEVRWCFMPVAPLVAVAICVHEWLQADSISNESDDSEESS</sequence>
<evidence type="ECO:0000313" key="2">
    <source>
        <dbReference type="EMBL" id="CAE6917121.1"/>
    </source>
</evidence>
<dbReference type="Pfam" id="PF06912">
    <property type="entry name" value="DUF1275"/>
    <property type="match status" value="1"/>
</dbReference>
<comment type="caution">
    <text evidence="2">The sequence shown here is derived from an EMBL/GenBank/DDBJ whole genome shotgun (WGS) entry which is preliminary data.</text>
</comment>
<feature type="transmembrane region" description="Helical" evidence="1">
    <location>
        <begin position="29"/>
        <end position="46"/>
    </location>
</feature>
<dbReference type="Proteomes" id="UP000604046">
    <property type="component" value="Unassembled WGS sequence"/>
</dbReference>
<proteinExistence type="predicted"/>
<dbReference type="AlphaFoldDB" id="A0A812GFW0"/>
<feature type="transmembrane region" description="Helical" evidence="1">
    <location>
        <begin position="58"/>
        <end position="76"/>
    </location>
</feature>
<keyword evidence="1" id="KW-0812">Transmembrane</keyword>
<evidence type="ECO:0000313" key="3">
    <source>
        <dbReference type="Proteomes" id="UP000604046"/>
    </source>
</evidence>
<accession>A0A812GFW0</accession>
<keyword evidence="3" id="KW-1185">Reference proteome</keyword>